<dbReference type="EMBL" id="CP043617">
    <property type="protein sequence ID" value="QFR50443.1"/>
    <property type="molecule type" value="Genomic_DNA"/>
</dbReference>
<feature type="transmembrane region" description="Helical" evidence="1">
    <location>
        <begin position="66"/>
        <end position="85"/>
    </location>
</feature>
<dbReference type="KEGG" id="sulg:FJR48_05690"/>
<gene>
    <name evidence="2" type="ORF">FJR48_05690</name>
</gene>
<dbReference type="Proteomes" id="UP000326944">
    <property type="component" value="Chromosome"/>
</dbReference>
<proteinExistence type="predicted"/>
<evidence type="ECO:0000256" key="1">
    <source>
        <dbReference type="SAM" id="Phobius"/>
    </source>
</evidence>
<accession>A0A5P8P3V8</accession>
<dbReference type="AlphaFoldDB" id="A0A5P8P3V8"/>
<sequence length="117" mass="13145">MVDSKVKTESFESERDALDVIDDPHELYDETPLNDSEELDLKQIVKEEKKKIKTFNLKSIKEGGSASFSLFRLGGYLFLVLGFIALKNNEILDISVYLPSLLVGIIVGYIASKEIFA</sequence>
<dbReference type="OrthoDB" id="5334760at2"/>
<evidence type="ECO:0000313" key="3">
    <source>
        <dbReference type="Proteomes" id="UP000326944"/>
    </source>
</evidence>
<protein>
    <submittedName>
        <fullName evidence="2">Uncharacterized protein</fullName>
    </submittedName>
</protein>
<keyword evidence="1" id="KW-0472">Membrane</keyword>
<keyword evidence="3" id="KW-1185">Reference proteome</keyword>
<keyword evidence="1" id="KW-0812">Transmembrane</keyword>
<reference evidence="2 3" key="1">
    <citation type="submission" date="2019-09" db="EMBL/GenBank/DDBJ databases">
        <title>Sulfurimonas gotlandica sp. nov., a chemoautotrophic and psychrotolerant epsilonproteobacterium isolated from a pelagic redoxcline, and an emended description of the genus Sulfurimonas.</title>
        <authorList>
            <person name="Wang S."/>
            <person name="Jiang L."/>
            <person name="Shao S."/>
        </authorList>
    </citation>
    <scope>NUCLEOTIDE SEQUENCE [LARGE SCALE GENOMIC DNA]</scope>
    <source>
        <strain evidence="2 3">GYSZ_1</strain>
    </source>
</reference>
<keyword evidence="1" id="KW-1133">Transmembrane helix</keyword>
<organism evidence="2 3">
    <name type="scientific">Sulfurimonas lithotrophica</name>
    <dbReference type="NCBI Taxonomy" id="2590022"/>
    <lineage>
        <taxon>Bacteria</taxon>
        <taxon>Pseudomonadati</taxon>
        <taxon>Campylobacterota</taxon>
        <taxon>Epsilonproteobacteria</taxon>
        <taxon>Campylobacterales</taxon>
        <taxon>Sulfurimonadaceae</taxon>
        <taxon>Sulfurimonas</taxon>
    </lineage>
</organism>
<name>A0A5P8P3V8_9BACT</name>
<feature type="transmembrane region" description="Helical" evidence="1">
    <location>
        <begin position="91"/>
        <end position="111"/>
    </location>
</feature>
<evidence type="ECO:0000313" key="2">
    <source>
        <dbReference type="EMBL" id="QFR50443.1"/>
    </source>
</evidence>